<keyword evidence="1" id="KW-0472">Membrane</keyword>
<accession>A0ABQ2NLW0</accession>
<organism evidence="2 3">
    <name type="scientific">Cloacibacterium rupense</name>
    <dbReference type="NCBI Taxonomy" id="517423"/>
    <lineage>
        <taxon>Bacteria</taxon>
        <taxon>Pseudomonadati</taxon>
        <taxon>Bacteroidota</taxon>
        <taxon>Flavobacteriia</taxon>
        <taxon>Flavobacteriales</taxon>
        <taxon>Weeksellaceae</taxon>
    </lineage>
</organism>
<keyword evidence="1" id="KW-1133">Transmembrane helix</keyword>
<sequence>MTSFWLFLSDVFKFSFGFYDLAGNVLNWILFLVASGIFTYWCYVLVAVLGNNKDKDYHSPTEGKFHYYNPEIHTKEVE</sequence>
<dbReference type="EMBL" id="BMLV01000005">
    <property type="protein sequence ID" value="GGP05470.1"/>
    <property type="molecule type" value="Genomic_DNA"/>
</dbReference>
<dbReference type="Proteomes" id="UP000620064">
    <property type="component" value="Unassembled WGS sequence"/>
</dbReference>
<evidence type="ECO:0000313" key="2">
    <source>
        <dbReference type="EMBL" id="GGP05470.1"/>
    </source>
</evidence>
<protein>
    <recommendedName>
        <fullName evidence="4">Polysaccharide deacetylase</fullName>
    </recommendedName>
</protein>
<comment type="caution">
    <text evidence="2">The sequence shown here is derived from an EMBL/GenBank/DDBJ whole genome shotgun (WGS) entry which is preliminary data.</text>
</comment>
<proteinExistence type="predicted"/>
<keyword evidence="3" id="KW-1185">Reference proteome</keyword>
<name>A0ABQ2NLW0_9FLAO</name>
<reference evidence="3" key="1">
    <citation type="journal article" date="2019" name="Int. J. Syst. Evol. Microbiol.">
        <title>The Global Catalogue of Microorganisms (GCM) 10K type strain sequencing project: providing services to taxonomists for standard genome sequencing and annotation.</title>
        <authorList>
            <consortium name="The Broad Institute Genomics Platform"/>
            <consortium name="The Broad Institute Genome Sequencing Center for Infectious Disease"/>
            <person name="Wu L."/>
            <person name="Ma J."/>
        </authorList>
    </citation>
    <scope>NUCLEOTIDE SEQUENCE [LARGE SCALE GENOMIC DNA]</scope>
    <source>
        <strain evidence="3">CGMCC 1.7656</strain>
    </source>
</reference>
<feature type="transmembrane region" description="Helical" evidence="1">
    <location>
        <begin position="25"/>
        <end position="49"/>
    </location>
</feature>
<gene>
    <name evidence="2" type="ORF">GCM10010992_21680</name>
</gene>
<evidence type="ECO:0000313" key="3">
    <source>
        <dbReference type="Proteomes" id="UP000620064"/>
    </source>
</evidence>
<dbReference type="RefSeq" id="WP_188618148.1">
    <property type="nucleotide sequence ID" value="NZ_BMLV01000005.1"/>
</dbReference>
<evidence type="ECO:0008006" key="4">
    <source>
        <dbReference type="Google" id="ProtNLM"/>
    </source>
</evidence>
<evidence type="ECO:0000256" key="1">
    <source>
        <dbReference type="SAM" id="Phobius"/>
    </source>
</evidence>
<keyword evidence="1" id="KW-0812">Transmembrane</keyword>